<organism evidence="1 2">
    <name type="scientific">Sulfuricaulis limicola</name>
    <dbReference type="NCBI Taxonomy" id="1620215"/>
    <lineage>
        <taxon>Bacteria</taxon>
        <taxon>Pseudomonadati</taxon>
        <taxon>Pseudomonadota</taxon>
        <taxon>Gammaproteobacteria</taxon>
        <taxon>Acidiferrobacterales</taxon>
        <taxon>Acidiferrobacteraceae</taxon>
        <taxon>Sulfuricaulis</taxon>
    </lineage>
</organism>
<dbReference type="EMBL" id="AP014879">
    <property type="protein sequence ID" value="BAV33375.1"/>
    <property type="molecule type" value="Genomic_DNA"/>
</dbReference>
<dbReference type="KEGG" id="slim:SCL_1060"/>
<gene>
    <name evidence="1" type="ORF">SCL_1060</name>
</gene>
<dbReference type="InParanoid" id="A0A1B4XEZ7"/>
<name>A0A1B4XEZ7_9GAMM</name>
<keyword evidence="2" id="KW-1185">Reference proteome</keyword>
<dbReference type="AlphaFoldDB" id="A0A1B4XEZ7"/>
<evidence type="ECO:0000313" key="2">
    <source>
        <dbReference type="Proteomes" id="UP000243180"/>
    </source>
</evidence>
<proteinExistence type="predicted"/>
<evidence type="ECO:0000313" key="1">
    <source>
        <dbReference type="EMBL" id="BAV33375.1"/>
    </source>
</evidence>
<dbReference type="Proteomes" id="UP000243180">
    <property type="component" value="Chromosome"/>
</dbReference>
<sequence>MLEKQLLIQVVREYISKRITSGTGIAIVWQQRPNHRGGGEDNNEKVVAQHQVSGGVADAHRDE</sequence>
<reference evidence="1 2" key="1">
    <citation type="submission" date="2015-05" db="EMBL/GenBank/DDBJ databases">
        <title>Complete genome sequence of a sulfur-oxidizing gammaproteobacterium strain HA5.</title>
        <authorList>
            <person name="Miura A."/>
            <person name="Kojima H."/>
            <person name="Fukui M."/>
        </authorList>
    </citation>
    <scope>NUCLEOTIDE SEQUENCE [LARGE SCALE GENOMIC DNA]</scope>
    <source>
        <strain evidence="1 2">HA5</strain>
    </source>
</reference>
<accession>A0A1B4XEZ7</accession>
<protein>
    <submittedName>
        <fullName evidence="1">Uncharacterized protein</fullName>
    </submittedName>
</protein>